<dbReference type="AlphaFoldDB" id="A0A1V2IDN4"/>
<dbReference type="Proteomes" id="UP000188929">
    <property type="component" value="Unassembled WGS sequence"/>
</dbReference>
<feature type="compositionally biased region" description="Gly residues" evidence="1">
    <location>
        <begin position="41"/>
        <end position="52"/>
    </location>
</feature>
<reference evidence="4" key="1">
    <citation type="submission" date="2016-10" db="EMBL/GenBank/DDBJ databases">
        <title>Frankia sp. NRRL B-16386 Genome sequencing.</title>
        <authorList>
            <person name="Ghodhbane-Gtari F."/>
            <person name="Swanson E."/>
            <person name="Gueddou A."/>
            <person name="Hezbri K."/>
            <person name="Ktari K."/>
            <person name="Nouioui I."/>
            <person name="Morris K."/>
            <person name="Simpson S."/>
            <person name="Abebe-Akele F."/>
            <person name="Thomas K."/>
            <person name="Gtari M."/>
            <person name="Tisa L.S."/>
        </authorList>
    </citation>
    <scope>NUCLEOTIDE SEQUENCE [LARGE SCALE GENOMIC DNA]</scope>
    <source>
        <strain evidence="4">NRRL B-16386</strain>
    </source>
</reference>
<feature type="domain" description="DUF222" evidence="2">
    <location>
        <begin position="82"/>
        <end position="206"/>
    </location>
</feature>
<dbReference type="Pfam" id="PF02720">
    <property type="entry name" value="DUF222"/>
    <property type="match status" value="1"/>
</dbReference>
<feature type="compositionally biased region" description="Basic and acidic residues" evidence="1">
    <location>
        <begin position="1"/>
        <end position="10"/>
    </location>
</feature>
<dbReference type="EMBL" id="MOMC01000021">
    <property type="protein sequence ID" value="ONH30989.1"/>
    <property type="molecule type" value="Genomic_DNA"/>
</dbReference>
<gene>
    <name evidence="3" type="ORF">BL253_11325</name>
</gene>
<dbReference type="InterPro" id="IPR003870">
    <property type="entry name" value="DUF222"/>
</dbReference>
<feature type="region of interest" description="Disordered" evidence="1">
    <location>
        <begin position="1"/>
        <end position="69"/>
    </location>
</feature>
<accession>A0A1V2IDN4</accession>
<name>A0A1V2IDN4_9ACTN</name>
<evidence type="ECO:0000313" key="4">
    <source>
        <dbReference type="Proteomes" id="UP000188929"/>
    </source>
</evidence>
<proteinExistence type="predicted"/>
<keyword evidence="4" id="KW-1185">Reference proteome</keyword>
<comment type="caution">
    <text evidence="3">The sequence shown here is derived from an EMBL/GenBank/DDBJ whole genome shotgun (WGS) entry which is preliminary data.</text>
</comment>
<evidence type="ECO:0000256" key="1">
    <source>
        <dbReference type="SAM" id="MobiDB-lite"/>
    </source>
</evidence>
<evidence type="ECO:0000313" key="3">
    <source>
        <dbReference type="EMBL" id="ONH30989.1"/>
    </source>
</evidence>
<dbReference type="STRING" id="1834516.BL253_11325"/>
<protein>
    <recommendedName>
        <fullName evidence="2">DUF222 domain-containing protein</fullName>
    </recommendedName>
</protein>
<sequence>MTGVPDDHAGASEPEVPEQAGVSAGPARPEADDPAPPRAAPGGGAEAPGGGAEAAAPGQAGGGQPVDPARLSDVDLATAVIEGRATVDATTARWVLLVGEFDRRSLWLADGAVSAAAWLRRECRVNAPTSTHLLTVARALRDLPATREAFTTGTISFEHVRAIAPSLGGGRVDLARRADPIFARAAAWMTPRQVARVVSTWTDIADA</sequence>
<evidence type="ECO:0000259" key="2">
    <source>
        <dbReference type="Pfam" id="PF02720"/>
    </source>
</evidence>
<organism evidence="3 4">
    <name type="scientific">Pseudofrankia asymbiotica</name>
    <dbReference type="NCBI Taxonomy" id="1834516"/>
    <lineage>
        <taxon>Bacteria</taxon>
        <taxon>Bacillati</taxon>
        <taxon>Actinomycetota</taxon>
        <taxon>Actinomycetes</taxon>
        <taxon>Frankiales</taxon>
        <taxon>Frankiaceae</taxon>
        <taxon>Pseudofrankia</taxon>
    </lineage>
</organism>